<protein>
    <submittedName>
        <fullName evidence="1">Uncharacterized protein</fullName>
    </submittedName>
</protein>
<dbReference type="OMA" id="LEFHTNQ"/>
<name>A0A8S1JYY4_PARPR</name>
<dbReference type="EMBL" id="CAJJDM010000007">
    <property type="protein sequence ID" value="CAD8045930.1"/>
    <property type="molecule type" value="Genomic_DNA"/>
</dbReference>
<accession>A0A8S1JYY4</accession>
<sequence>MINDLDINMCPLSPLEFHTNQQQIISEQFLEYENRSKKCRVSSQCLLIKKKIRQKKSRPSVLHIEEVVRNVKLYNTCSSQQNLENLEIIQNKPLVKSS</sequence>
<reference evidence="1" key="1">
    <citation type="submission" date="2021-01" db="EMBL/GenBank/DDBJ databases">
        <authorList>
            <consortium name="Genoscope - CEA"/>
            <person name="William W."/>
        </authorList>
    </citation>
    <scope>NUCLEOTIDE SEQUENCE</scope>
</reference>
<organism evidence="1 2">
    <name type="scientific">Paramecium primaurelia</name>
    <dbReference type="NCBI Taxonomy" id="5886"/>
    <lineage>
        <taxon>Eukaryota</taxon>
        <taxon>Sar</taxon>
        <taxon>Alveolata</taxon>
        <taxon>Ciliophora</taxon>
        <taxon>Intramacronucleata</taxon>
        <taxon>Oligohymenophorea</taxon>
        <taxon>Peniculida</taxon>
        <taxon>Parameciidae</taxon>
        <taxon>Paramecium</taxon>
    </lineage>
</organism>
<keyword evidence="2" id="KW-1185">Reference proteome</keyword>
<evidence type="ECO:0000313" key="2">
    <source>
        <dbReference type="Proteomes" id="UP000688137"/>
    </source>
</evidence>
<comment type="caution">
    <text evidence="1">The sequence shown here is derived from an EMBL/GenBank/DDBJ whole genome shotgun (WGS) entry which is preliminary data.</text>
</comment>
<proteinExistence type="predicted"/>
<dbReference type="AlphaFoldDB" id="A0A8S1JYY4"/>
<gene>
    <name evidence="1" type="ORF">PPRIM_AZ9-3.1.T0100098</name>
</gene>
<dbReference type="Proteomes" id="UP000688137">
    <property type="component" value="Unassembled WGS sequence"/>
</dbReference>
<evidence type="ECO:0000313" key="1">
    <source>
        <dbReference type="EMBL" id="CAD8045930.1"/>
    </source>
</evidence>